<dbReference type="AlphaFoldDB" id="A0A8B9AKR6"/>
<dbReference type="SMART" id="SM00174">
    <property type="entry name" value="RHO"/>
    <property type="match status" value="1"/>
</dbReference>
<organism evidence="8 9">
    <name type="scientific">Phoenix dactylifera</name>
    <name type="common">Date palm</name>
    <dbReference type="NCBI Taxonomy" id="42345"/>
    <lineage>
        <taxon>Eukaryota</taxon>
        <taxon>Viridiplantae</taxon>
        <taxon>Streptophyta</taxon>
        <taxon>Embryophyta</taxon>
        <taxon>Tracheophyta</taxon>
        <taxon>Spermatophyta</taxon>
        <taxon>Magnoliopsida</taxon>
        <taxon>Liliopsida</taxon>
        <taxon>Arecaceae</taxon>
        <taxon>Coryphoideae</taxon>
        <taxon>Phoeniceae</taxon>
        <taxon>Phoenix</taxon>
    </lineage>
</organism>
<protein>
    <submittedName>
        <fullName evidence="9">Ras-related protein RABA5a-like isoform X1</fullName>
    </submittedName>
</protein>
<evidence type="ECO:0000313" key="8">
    <source>
        <dbReference type="Proteomes" id="UP000228380"/>
    </source>
</evidence>
<dbReference type="Pfam" id="PF00071">
    <property type="entry name" value="Ras"/>
    <property type="match status" value="1"/>
</dbReference>
<evidence type="ECO:0000256" key="5">
    <source>
        <dbReference type="ARBA" id="ARBA00023288"/>
    </source>
</evidence>
<dbReference type="PROSITE" id="PS51420">
    <property type="entry name" value="RHO"/>
    <property type="match status" value="1"/>
</dbReference>
<evidence type="ECO:0000256" key="1">
    <source>
        <dbReference type="ARBA" id="ARBA00006270"/>
    </source>
</evidence>
<evidence type="ECO:0000256" key="4">
    <source>
        <dbReference type="ARBA" id="ARBA00023136"/>
    </source>
</evidence>
<comment type="subcellular location">
    <subcellularLocation>
        <location evidence="7">Endomembrane system</location>
        <topology evidence="7">Lipid-anchor</topology>
    </subcellularLocation>
</comment>
<dbReference type="SMART" id="SM00175">
    <property type="entry name" value="RAB"/>
    <property type="match status" value="1"/>
</dbReference>
<dbReference type="SMART" id="SM00173">
    <property type="entry name" value="RAS"/>
    <property type="match status" value="1"/>
</dbReference>
<dbReference type="Gene3D" id="3.40.50.300">
    <property type="entry name" value="P-loop containing nucleotide triphosphate hydrolases"/>
    <property type="match status" value="1"/>
</dbReference>
<dbReference type="CDD" id="cd01868">
    <property type="entry name" value="Rab11_like"/>
    <property type="match status" value="1"/>
</dbReference>
<dbReference type="GO" id="GO:0012505">
    <property type="term" value="C:endomembrane system"/>
    <property type="evidence" value="ECO:0007669"/>
    <property type="project" value="UniProtKB-SubCell"/>
</dbReference>
<evidence type="ECO:0000256" key="2">
    <source>
        <dbReference type="ARBA" id="ARBA00022741"/>
    </source>
</evidence>
<dbReference type="Proteomes" id="UP000228380">
    <property type="component" value="Chromosome 8"/>
</dbReference>
<dbReference type="GO" id="GO:0005525">
    <property type="term" value="F:GTP binding"/>
    <property type="evidence" value="ECO:0007669"/>
    <property type="project" value="UniProtKB-KW"/>
</dbReference>
<gene>
    <name evidence="9" type="primary">LOC103708820</name>
</gene>
<keyword evidence="6" id="KW-0636">Prenylation</keyword>
<dbReference type="GO" id="GO:0003924">
    <property type="term" value="F:GTPase activity"/>
    <property type="evidence" value="ECO:0007669"/>
    <property type="project" value="InterPro"/>
</dbReference>
<keyword evidence="2" id="KW-0547">Nucleotide-binding</keyword>
<evidence type="ECO:0000256" key="6">
    <source>
        <dbReference type="ARBA" id="ARBA00023289"/>
    </source>
</evidence>
<dbReference type="InterPro" id="IPR050209">
    <property type="entry name" value="Rab_GTPases_membrane_traffic"/>
</dbReference>
<dbReference type="NCBIfam" id="TIGR00231">
    <property type="entry name" value="small_GTP"/>
    <property type="match status" value="1"/>
</dbReference>
<dbReference type="PROSITE" id="PS51419">
    <property type="entry name" value="RAB"/>
    <property type="match status" value="1"/>
</dbReference>
<dbReference type="SMART" id="SM00176">
    <property type="entry name" value="RAN"/>
    <property type="match status" value="1"/>
</dbReference>
<dbReference type="InterPro" id="IPR001806">
    <property type="entry name" value="Small_GTPase"/>
</dbReference>
<evidence type="ECO:0000313" key="9">
    <source>
        <dbReference type="RefSeq" id="XP_038984628.1"/>
    </source>
</evidence>
<accession>A0A8B9AKR6</accession>
<reference evidence="9" key="2">
    <citation type="submission" date="2025-08" db="UniProtKB">
        <authorList>
            <consortium name="RefSeq"/>
        </authorList>
    </citation>
    <scope>IDENTIFICATION</scope>
    <source>
        <tissue evidence="9">Young leaves</tissue>
    </source>
</reference>
<dbReference type="SUPFAM" id="SSF52540">
    <property type="entry name" value="P-loop containing nucleoside triphosphate hydrolases"/>
    <property type="match status" value="1"/>
</dbReference>
<proteinExistence type="inferred from homology"/>
<sequence>MNRVLCTNSLIFYLRVLKRYSVVLFRLFTRFELSEEKARILEWPCAVFSAPIEYYLWFFIIAAPRAAAKGDYMMDEDDEQSQDYLFKIVLIGDAAVGKSNLLARYARNEFHPNSKSTIGVEFQTQKMDIDGKEIKAQIWDTAGQERFRAVTSAYYRGAVGALVVYDISRRQTFDSVGRWLNELQTHSDMNVVTILVGNKTDLKDAREVSTAEGKALAEAQGLFFMETSALDSSNVAAAFQTVVKEIYNILSRKMHLSQDLKKPDMSSLGNGKTVILQEEANDTNNGAKGNWCCSS</sequence>
<keyword evidence="5" id="KW-0449">Lipoprotein</keyword>
<dbReference type="PRINTS" id="PR00449">
    <property type="entry name" value="RASTRNSFRMNG"/>
</dbReference>
<dbReference type="PROSITE" id="PS51421">
    <property type="entry name" value="RAS"/>
    <property type="match status" value="1"/>
</dbReference>
<keyword evidence="3" id="KW-0342">GTP-binding</keyword>
<keyword evidence="4" id="KW-0472">Membrane</keyword>
<dbReference type="OrthoDB" id="10283438at2759"/>
<evidence type="ECO:0000256" key="3">
    <source>
        <dbReference type="ARBA" id="ARBA00023134"/>
    </source>
</evidence>
<dbReference type="GeneID" id="103708820"/>
<evidence type="ECO:0000256" key="7">
    <source>
        <dbReference type="ARBA" id="ARBA00037868"/>
    </source>
</evidence>
<keyword evidence="8" id="KW-1185">Reference proteome</keyword>
<dbReference type="InterPro" id="IPR005225">
    <property type="entry name" value="Small_GTP-bd"/>
</dbReference>
<dbReference type="SMART" id="SM00177">
    <property type="entry name" value="ARF"/>
    <property type="match status" value="1"/>
</dbReference>
<dbReference type="InterPro" id="IPR027417">
    <property type="entry name" value="P-loop_NTPase"/>
</dbReference>
<dbReference type="RefSeq" id="XP_038984628.1">
    <property type="nucleotide sequence ID" value="XM_039128700.1"/>
</dbReference>
<reference evidence="8" key="1">
    <citation type="journal article" date="2019" name="Nat. Commun.">
        <title>Genome-wide association mapping of date palm fruit traits.</title>
        <authorList>
            <person name="Hazzouri K.M."/>
            <person name="Gros-Balthazard M."/>
            <person name="Flowers J.M."/>
            <person name="Copetti D."/>
            <person name="Lemansour A."/>
            <person name="Lebrun M."/>
            <person name="Masmoudi K."/>
            <person name="Ferrand S."/>
            <person name="Dhar M.I."/>
            <person name="Fresquez Z.A."/>
            <person name="Rosas U."/>
            <person name="Zhang J."/>
            <person name="Talag J."/>
            <person name="Lee S."/>
            <person name="Kudrna D."/>
            <person name="Powell R.F."/>
            <person name="Leitch I.J."/>
            <person name="Krueger R.R."/>
            <person name="Wing R.A."/>
            <person name="Amiri K.M.A."/>
            <person name="Purugganan M.D."/>
        </authorList>
    </citation>
    <scope>NUCLEOTIDE SEQUENCE [LARGE SCALE GENOMIC DNA]</scope>
    <source>
        <strain evidence="8">cv. Khalas</strain>
    </source>
</reference>
<dbReference type="FunFam" id="3.40.50.300:FF:000274">
    <property type="entry name" value="ras-related protein RABA5a"/>
    <property type="match status" value="1"/>
</dbReference>
<name>A0A8B9AKR6_PHODC</name>
<comment type="similarity">
    <text evidence="1">Belongs to the small GTPase superfamily. Rab family.</text>
</comment>
<dbReference type="PANTHER" id="PTHR47979">
    <property type="entry name" value="DRAB11-RELATED"/>
    <property type="match status" value="1"/>
</dbReference>